<dbReference type="Pfam" id="PF00069">
    <property type="entry name" value="Pkinase"/>
    <property type="match status" value="1"/>
</dbReference>
<protein>
    <submittedName>
        <fullName evidence="2">Cyclic nucleotide-binding protein kinase</fullName>
    </submittedName>
</protein>
<dbReference type="AlphaFoldDB" id="A0A1W6EUI6"/>
<dbReference type="EMBL" id="KY319184">
    <property type="protein sequence ID" value="ARK19385.1"/>
    <property type="molecule type" value="Genomic_DNA"/>
</dbReference>
<dbReference type="GO" id="GO:0005524">
    <property type="term" value="F:ATP binding"/>
    <property type="evidence" value="ECO:0007669"/>
    <property type="project" value="InterPro"/>
</dbReference>
<name>A0A1W6EUI6_VIBFL</name>
<keyword evidence="2" id="KW-0418">Kinase</keyword>
<evidence type="ECO:0000313" key="2">
    <source>
        <dbReference type="EMBL" id="ARK19385.1"/>
    </source>
</evidence>
<dbReference type="InterPro" id="IPR000719">
    <property type="entry name" value="Prot_kinase_dom"/>
</dbReference>
<accession>A0A1W6EUI6</accession>
<dbReference type="GO" id="GO:0004672">
    <property type="term" value="F:protein kinase activity"/>
    <property type="evidence" value="ECO:0007669"/>
    <property type="project" value="InterPro"/>
</dbReference>
<proteinExistence type="predicted"/>
<dbReference type="InterPro" id="IPR008271">
    <property type="entry name" value="Ser/Thr_kinase_AS"/>
</dbReference>
<feature type="domain" description="Protein kinase" evidence="1">
    <location>
        <begin position="1"/>
        <end position="246"/>
    </location>
</feature>
<dbReference type="PROSITE" id="PS00108">
    <property type="entry name" value="PROTEIN_KINASE_ST"/>
    <property type="match status" value="1"/>
</dbReference>
<dbReference type="Gene3D" id="1.10.510.10">
    <property type="entry name" value="Transferase(Phosphotransferase) domain 1"/>
    <property type="match status" value="1"/>
</dbReference>
<dbReference type="PROSITE" id="PS50011">
    <property type="entry name" value="PROTEIN_KINASE_DOM"/>
    <property type="match status" value="1"/>
</dbReference>
<evidence type="ECO:0000259" key="1">
    <source>
        <dbReference type="PROSITE" id="PS50011"/>
    </source>
</evidence>
<dbReference type="InterPro" id="IPR011009">
    <property type="entry name" value="Kinase-like_dom_sf"/>
</dbReference>
<reference evidence="2" key="1">
    <citation type="journal article" date="2017" name="Front. Microbiol.">
        <title>Functional Characterization and Conditional Regulation of the Type VI Secretion System in Vibrio fluvialis.</title>
        <authorList>
            <person name="Huang Y."/>
            <person name="Du P."/>
            <person name="Zhao M."/>
            <person name="Liu W."/>
            <person name="Du Y."/>
            <person name="Diao B."/>
            <person name="Li J."/>
            <person name="Kan B."/>
            <person name="Liang W."/>
        </authorList>
    </citation>
    <scope>NUCLEOTIDE SEQUENCE</scope>
    <source>
        <strain evidence="2">85003</strain>
    </source>
</reference>
<sequence length="246" mass="27968">MLGRRCLLVRDDQQAWRVKFGETVEDAYVLQREALWLMRLRHLDIPIHETLSLNKYAVNTVLITSYLEGQPAALFWKTLDTTQRRQWLSQSLPTLLEDIGQLHAAHVVHGDIKPSNILCLPSLHACLVDFANARRVGEPWKERGMLQFTPSFHYPTPSPLARLEHDYYAMLICITLLCEPDSLDECLTVNSLLKLVELKSTDWGMPDDVKTILAKWISAIRLDLGAESDALTEWSSASETVSATEK</sequence>
<dbReference type="RefSeq" id="WP_233975914.1">
    <property type="nucleotide sequence ID" value="NZ_JAJVDW010000014.1"/>
</dbReference>
<dbReference type="SUPFAM" id="SSF56112">
    <property type="entry name" value="Protein kinase-like (PK-like)"/>
    <property type="match status" value="1"/>
</dbReference>
<organism evidence="2">
    <name type="scientific">Vibrio fluvialis</name>
    <dbReference type="NCBI Taxonomy" id="676"/>
    <lineage>
        <taxon>Bacteria</taxon>
        <taxon>Pseudomonadati</taxon>
        <taxon>Pseudomonadota</taxon>
        <taxon>Gammaproteobacteria</taxon>
        <taxon>Vibrionales</taxon>
        <taxon>Vibrionaceae</taxon>
        <taxon>Vibrio</taxon>
    </lineage>
</organism>
<keyword evidence="2" id="KW-0808">Transferase</keyword>